<dbReference type="EMBL" id="BAAAVS010000011">
    <property type="protein sequence ID" value="GAA3026712.1"/>
    <property type="molecule type" value="Genomic_DNA"/>
</dbReference>
<keyword evidence="2" id="KW-1185">Reference proteome</keyword>
<proteinExistence type="predicted"/>
<gene>
    <name evidence="1" type="ORF">GCM10010528_05480</name>
</gene>
<reference evidence="2" key="1">
    <citation type="journal article" date="2019" name="Int. J. Syst. Evol. Microbiol.">
        <title>The Global Catalogue of Microorganisms (GCM) 10K type strain sequencing project: providing services to taxonomists for standard genome sequencing and annotation.</title>
        <authorList>
            <consortium name="The Broad Institute Genomics Platform"/>
            <consortium name="The Broad Institute Genome Sequencing Center for Infectious Disease"/>
            <person name="Wu L."/>
            <person name="Ma J."/>
        </authorList>
    </citation>
    <scope>NUCLEOTIDE SEQUENCE [LARGE SCALE GENOMIC DNA]</scope>
    <source>
        <strain evidence="2">JCM 14234</strain>
    </source>
</reference>
<protein>
    <recommendedName>
        <fullName evidence="3">DNA-binding protein</fullName>
    </recommendedName>
</protein>
<evidence type="ECO:0000313" key="1">
    <source>
        <dbReference type="EMBL" id="GAA3026712.1"/>
    </source>
</evidence>
<organism evidence="1 2">
    <name type="scientific">Gordonia defluvii</name>
    <dbReference type="NCBI Taxonomy" id="283718"/>
    <lineage>
        <taxon>Bacteria</taxon>
        <taxon>Bacillati</taxon>
        <taxon>Actinomycetota</taxon>
        <taxon>Actinomycetes</taxon>
        <taxon>Mycobacteriales</taxon>
        <taxon>Gordoniaceae</taxon>
        <taxon>Gordonia</taxon>
    </lineage>
</organism>
<dbReference type="Proteomes" id="UP001501035">
    <property type="component" value="Unassembled WGS sequence"/>
</dbReference>
<sequence length="114" mass="12289">MSAATAQSTPTSASLTVDHPITHYLSLPGSPCKELIYRALRAGELVGVMVGHTWRIAPDDFADWMDSRRVPSRDPLTDDLRAWAREQAAGLPPLTPATARALGAALLEVQRDVA</sequence>
<dbReference type="RefSeq" id="WP_344716336.1">
    <property type="nucleotide sequence ID" value="NZ_BAAAVS010000011.1"/>
</dbReference>
<evidence type="ECO:0000313" key="2">
    <source>
        <dbReference type="Proteomes" id="UP001501035"/>
    </source>
</evidence>
<name>A0ABP6L161_9ACTN</name>
<comment type="caution">
    <text evidence="1">The sequence shown here is derived from an EMBL/GenBank/DDBJ whole genome shotgun (WGS) entry which is preliminary data.</text>
</comment>
<evidence type="ECO:0008006" key="3">
    <source>
        <dbReference type="Google" id="ProtNLM"/>
    </source>
</evidence>
<accession>A0ABP6L161</accession>